<accession>G8T8G5</accession>
<name>G8T8G5_NIAKG</name>
<evidence type="ECO:0000313" key="4">
    <source>
        <dbReference type="Proteomes" id="UP000005438"/>
    </source>
</evidence>
<dbReference type="AlphaFoldDB" id="G8T8G5"/>
<organism evidence="3 4">
    <name type="scientific">Niastella koreensis (strain DSM 17620 / KACC 11465 / NBRC 106392 / GR20-10)</name>
    <dbReference type="NCBI Taxonomy" id="700598"/>
    <lineage>
        <taxon>Bacteria</taxon>
        <taxon>Pseudomonadati</taxon>
        <taxon>Bacteroidota</taxon>
        <taxon>Chitinophagia</taxon>
        <taxon>Chitinophagales</taxon>
        <taxon>Chitinophagaceae</taxon>
        <taxon>Niastella</taxon>
    </lineage>
</organism>
<evidence type="ECO:0008006" key="5">
    <source>
        <dbReference type="Google" id="ProtNLM"/>
    </source>
</evidence>
<evidence type="ECO:0000256" key="2">
    <source>
        <dbReference type="SAM" id="SignalP"/>
    </source>
</evidence>
<feature type="transmembrane region" description="Helical" evidence="1">
    <location>
        <begin position="45"/>
        <end position="65"/>
    </location>
</feature>
<keyword evidence="2" id="KW-0732">Signal</keyword>
<dbReference type="Proteomes" id="UP000005438">
    <property type="component" value="Chromosome"/>
</dbReference>
<reference evidence="3 4" key="1">
    <citation type="submission" date="2011-12" db="EMBL/GenBank/DDBJ databases">
        <title>The complete genome of Niastella koreensis GR20-10.</title>
        <authorList>
            <consortium name="US DOE Joint Genome Institute (JGI-PGF)"/>
            <person name="Lucas S."/>
            <person name="Han J."/>
            <person name="Lapidus A."/>
            <person name="Bruce D."/>
            <person name="Goodwin L."/>
            <person name="Pitluck S."/>
            <person name="Peters L."/>
            <person name="Kyrpides N."/>
            <person name="Mavromatis K."/>
            <person name="Ivanova N."/>
            <person name="Mikhailova N."/>
            <person name="Davenport K."/>
            <person name="Saunders E."/>
            <person name="Detter J.C."/>
            <person name="Tapia R."/>
            <person name="Han C."/>
            <person name="Land M."/>
            <person name="Hauser L."/>
            <person name="Markowitz V."/>
            <person name="Cheng J.-F."/>
            <person name="Hugenholtz P."/>
            <person name="Woyke T."/>
            <person name="Wu D."/>
            <person name="Tindall B."/>
            <person name="Pomrenke H."/>
            <person name="Brambilla E."/>
            <person name="Klenk H.-P."/>
            <person name="Eisen J.A."/>
        </authorList>
    </citation>
    <scope>NUCLEOTIDE SEQUENCE [LARGE SCALE GENOMIC DNA]</scope>
    <source>
        <strain evidence="4">DSM 17620 / KACC 11465 / NBRC 106392 / GR20-10</strain>
    </source>
</reference>
<feature type="chain" id="PRO_5003517379" description="Lipoprotein" evidence="2">
    <location>
        <begin position="23"/>
        <end position="133"/>
    </location>
</feature>
<sequence>MKYNLLKTVTLLAAVLSLAACKKDHDTPPAQSEIVTIGNVLDSSVLLSLIGRIIVATVILTTLALTTRAQNKKTDPKEKKIKDKPMSERQVCIQACFDRGNQVYINLFAVSLNLGTGPSCPYNWPAKCLIELK</sequence>
<gene>
    <name evidence="3" type="ordered locus">Niako_3843</name>
</gene>
<protein>
    <recommendedName>
        <fullName evidence="5">Lipoprotein</fullName>
    </recommendedName>
</protein>
<dbReference type="KEGG" id="nko:Niako_3843"/>
<evidence type="ECO:0000313" key="3">
    <source>
        <dbReference type="EMBL" id="AEW00137.1"/>
    </source>
</evidence>
<dbReference type="PROSITE" id="PS51257">
    <property type="entry name" value="PROKAR_LIPOPROTEIN"/>
    <property type="match status" value="1"/>
</dbReference>
<evidence type="ECO:0000256" key="1">
    <source>
        <dbReference type="SAM" id="Phobius"/>
    </source>
</evidence>
<feature type="signal peptide" evidence="2">
    <location>
        <begin position="1"/>
        <end position="22"/>
    </location>
</feature>
<keyword evidence="1" id="KW-0812">Transmembrane</keyword>
<dbReference type="EMBL" id="CP003178">
    <property type="protein sequence ID" value="AEW00137.1"/>
    <property type="molecule type" value="Genomic_DNA"/>
</dbReference>
<keyword evidence="1" id="KW-1133">Transmembrane helix</keyword>
<keyword evidence="1" id="KW-0472">Membrane</keyword>
<dbReference type="HOGENOM" id="CLU_1904514_0_0_10"/>
<dbReference type="RefSeq" id="WP_014220050.1">
    <property type="nucleotide sequence ID" value="NC_016609.1"/>
</dbReference>
<proteinExistence type="predicted"/>